<gene>
    <name evidence="2" type="ORF">DICVIV_10014</name>
</gene>
<accession>A0A0D8XH85</accession>
<keyword evidence="1" id="KW-0472">Membrane</keyword>
<dbReference type="Proteomes" id="UP000053766">
    <property type="component" value="Unassembled WGS sequence"/>
</dbReference>
<dbReference type="Pfam" id="PF10320">
    <property type="entry name" value="7TM_GPCR_Srsx"/>
    <property type="match status" value="1"/>
</dbReference>
<reference evidence="3" key="2">
    <citation type="journal article" date="2016" name="Sci. Rep.">
        <title>Dictyocaulus viviparus genome, variome and transcriptome elucidate lungworm biology and support future intervention.</title>
        <authorList>
            <person name="McNulty S.N."/>
            <person name="Strube C."/>
            <person name="Rosa B.A."/>
            <person name="Martin J.C."/>
            <person name="Tyagi R."/>
            <person name="Choi Y.J."/>
            <person name="Wang Q."/>
            <person name="Hallsworth Pepin K."/>
            <person name="Zhang X."/>
            <person name="Ozersky P."/>
            <person name="Wilson R.K."/>
            <person name="Sternberg P.W."/>
            <person name="Gasser R.B."/>
            <person name="Mitreva M."/>
        </authorList>
    </citation>
    <scope>NUCLEOTIDE SEQUENCE [LARGE SCALE GENOMIC DNA]</scope>
    <source>
        <strain evidence="3">HannoverDv2000</strain>
    </source>
</reference>
<dbReference type="AlphaFoldDB" id="A0A0D8XH85"/>
<name>A0A0D8XH85_DICVI</name>
<dbReference type="InterPro" id="IPR019424">
    <property type="entry name" value="7TM_GPCR_Srsx"/>
</dbReference>
<protein>
    <recommendedName>
        <fullName evidence="4">G-protein coupled receptors family 1 profile domain-containing protein</fullName>
    </recommendedName>
</protein>
<reference evidence="2 3" key="1">
    <citation type="submission" date="2013-11" db="EMBL/GenBank/DDBJ databases">
        <title>Draft genome of the bovine lungworm Dictyocaulus viviparus.</title>
        <authorList>
            <person name="Mitreva M."/>
        </authorList>
    </citation>
    <scope>NUCLEOTIDE SEQUENCE [LARGE SCALE GENOMIC DNA]</scope>
    <source>
        <strain evidence="2 3">HannoverDv2000</strain>
    </source>
</reference>
<dbReference type="STRING" id="29172.A0A0D8XH85"/>
<keyword evidence="1" id="KW-0812">Transmembrane</keyword>
<proteinExistence type="predicted"/>
<sequence length="160" mass="18554">MLRSFTLPYAPSNSETHVIRHDICVYWQLVPIFGCFFSSLLLLNVALDRLLSLRKIYITIDKNYRKLYMTSQTLPSVLYASIMVIWIYAEGEDNKMVVCVITAPMNGSIYIVFVKSILLFNILILACYISFMFLVKKVHMSKLFTKYLSYCASSSWMILN</sequence>
<dbReference type="OrthoDB" id="5820127at2759"/>
<feature type="transmembrane region" description="Helical" evidence="1">
    <location>
        <begin position="67"/>
        <end position="89"/>
    </location>
</feature>
<dbReference type="EMBL" id="KN716511">
    <property type="protein sequence ID" value="KJH43968.1"/>
    <property type="molecule type" value="Genomic_DNA"/>
</dbReference>
<feature type="transmembrane region" description="Helical" evidence="1">
    <location>
        <begin position="25"/>
        <end position="47"/>
    </location>
</feature>
<keyword evidence="3" id="KW-1185">Reference proteome</keyword>
<evidence type="ECO:0000256" key="1">
    <source>
        <dbReference type="SAM" id="Phobius"/>
    </source>
</evidence>
<organism evidence="2 3">
    <name type="scientific">Dictyocaulus viviparus</name>
    <name type="common">Bovine lungworm</name>
    <dbReference type="NCBI Taxonomy" id="29172"/>
    <lineage>
        <taxon>Eukaryota</taxon>
        <taxon>Metazoa</taxon>
        <taxon>Ecdysozoa</taxon>
        <taxon>Nematoda</taxon>
        <taxon>Chromadorea</taxon>
        <taxon>Rhabditida</taxon>
        <taxon>Rhabditina</taxon>
        <taxon>Rhabditomorpha</taxon>
        <taxon>Strongyloidea</taxon>
        <taxon>Metastrongylidae</taxon>
        <taxon>Dictyocaulus</taxon>
    </lineage>
</organism>
<keyword evidence="1" id="KW-1133">Transmembrane helix</keyword>
<feature type="transmembrane region" description="Helical" evidence="1">
    <location>
        <begin position="109"/>
        <end position="135"/>
    </location>
</feature>
<evidence type="ECO:0000313" key="3">
    <source>
        <dbReference type="Proteomes" id="UP000053766"/>
    </source>
</evidence>
<evidence type="ECO:0000313" key="2">
    <source>
        <dbReference type="EMBL" id="KJH43968.1"/>
    </source>
</evidence>
<evidence type="ECO:0008006" key="4">
    <source>
        <dbReference type="Google" id="ProtNLM"/>
    </source>
</evidence>